<keyword evidence="2" id="KW-1185">Reference proteome</keyword>
<dbReference type="RefSeq" id="WP_252578839.1">
    <property type="nucleotide sequence ID" value="NZ_CP071527.1"/>
</dbReference>
<sequence>MPLTTIDLIKAVKDRSLESIDTPKKVSGSISETRFYLDFVSNKMKEYEAKKYPTPLYKYNKMSLTVDEGRKETTHVTYSGAPVDEFRHLYTFEDNALVVRKLSVIAGILNALEFANLEDGFLGINNEGQLKSILELLGEQLNIGGLLFPDKTDMNVFINNLVTLISTKTNTDPKRIISDIRTAERYFVADYKRDQIFINEIKINSEKTIFQVDQYLGNQLTINQKREFVSIHVLPKENRPLWFRGLSSWEQTWLLKHVPATLDVSWAEFEGLSQSSAMSHIPGIQNARMNSLVTFDGKEYTLLSRSFKTSTMVPYELHVAKKDRGFYVKQTAEQVLGYLSREVTRDFEQIWAGLGANGRFRPLVFVQSLLSDTVIDRLVATADTRLTREQRRAIQEISLSGTYPGVTIVTGNDPMNFLRFGDALSGGLSKKLNRWAHTDSILAYGKQFIAYLELELAKNTLNADQAARLTLIKAAQQEINNLRNENFIGQGGERNFVAFKAAYTSVFVESMGGLVSTNCKSGKDRTGVEELYKNAMIYYYSIYGVLPKFDDEGVARKNFVDIFVHLFNSMKAQETAAGNTPGSLGLKLDPTMLCSDIRAALQTYNISIALANLNKPPLFVESETKSVKLRKVSISSFNAKTKPIDLVKQLEKDVTSFAKLHPVADKLMPFTSFRKSVVEYGAEPGMLTPLREHFAEIQDDVNDLELLTKTLSEFTQEVRDFINSFTKANPNLNEKQKRSMKQLDLLLQIIANGEELFFKSYDLMSTVQVLKFSTLTKLKAQFAEHKQLLLANHTKEETAISSPRISDNPHTYFISPGSGKVRDFIKQYNELSKEGNTPIISPTPGSSGAKVK</sequence>
<evidence type="ECO:0000313" key="1">
    <source>
        <dbReference type="EMBL" id="USQ12648.1"/>
    </source>
</evidence>
<accession>A0ABY4Y4W1</accession>
<organism evidence="1 2">
    <name type="scientific">Legionella lytica</name>
    <dbReference type="NCBI Taxonomy" id="96232"/>
    <lineage>
        <taxon>Bacteria</taxon>
        <taxon>Pseudomonadati</taxon>
        <taxon>Pseudomonadota</taxon>
        <taxon>Gammaproteobacteria</taxon>
        <taxon>Legionellales</taxon>
        <taxon>Legionellaceae</taxon>
        <taxon>Legionella</taxon>
    </lineage>
</organism>
<gene>
    <name evidence="1" type="ORF">J2N86_07950</name>
</gene>
<name>A0ABY4Y4W1_9GAMM</name>
<dbReference type="Proteomes" id="UP001057474">
    <property type="component" value="Chromosome"/>
</dbReference>
<dbReference type="EMBL" id="CP071527">
    <property type="protein sequence ID" value="USQ12648.1"/>
    <property type="molecule type" value="Genomic_DNA"/>
</dbReference>
<evidence type="ECO:0000313" key="2">
    <source>
        <dbReference type="Proteomes" id="UP001057474"/>
    </source>
</evidence>
<reference evidence="1" key="1">
    <citation type="submission" date="2021-03" db="EMBL/GenBank/DDBJ databases">
        <title>Legionella lytica PCM 2298.</title>
        <authorList>
            <person name="Koper P."/>
        </authorList>
    </citation>
    <scope>NUCLEOTIDE SEQUENCE</scope>
    <source>
        <strain evidence="1">PCM 2298</strain>
    </source>
</reference>
<proteinExistence type="predicted"/>
<protein>
    <submittedName>
        <fullName evidence="1">Uncharacterized protein</fullName>
    </submittedName>
</protein>